<name>A0A843TQH4_COLES</name>
<reference evidence="1" key="1">
    <citation type="submission" date="2017-07" db="EMBL/GenBank/DDBJ databases">
        <title>Taro Niue Genome Assembly and Annotation.</title>
        <authorList>
            <person name="Atibalentja N."/>
            <person name="Keating K."/>
            <person name="Fields C.J."/>
        </authorList>
    </citation>
    <scope>NUCLEOTIDE SEQUENCE</scope>
    <source>
        <strain evidence="1">Niue_2</strain>
        <tissue evidence="1">Leaf</tissue>
    </source>
</reference>
<sequence>MVSVERTVLSDFSEFCPIGGCLCKPRSSSSSLFFVLVLRIRSIDLVLPEVLLESCSVSSAPRPDFSEFCPIGGILLLSCYGFPAILAPEVVGDDEAYLDISSSSRLERAGKRRMVDSTSYGGTLLPQMTRQMRKSAGPIASGGHASLPGVATDDGASAFAEFGVSTEQYSFAPVEAYIPMSVEEYSAIEPTSVEPASYNPGPSDLPPDGGALDPLPSDFFSIPSEFCVENFVETSISEVEIEERNSLLGNPPLLSLGEGESPALEVEALSDHGVKWPTRDQSSPGPADDDLWDFLLNRVRAVVDSEDPPPIEAVKRVLKDKTMLAFNSGITQSRWMEFVENIWGEVCHRHGNIIWAPYDRQIRVLESDLCSLANDGEKRDSRIAEMRRCRKSRKLKITTEMENIVRLQREIEEACSSLDQKVTEDIKDSEEEATLLKDDHEHHRSVSFKTKEVDRLKRKKPFWLRFGK</sequence>
<accession>A0A843TQH4</accession>
<organism evidence="1 2">
    <name type="scientific">Colocasia esculenta</name>
    <name type="common">Wild taro</name>
    <name type="synonym">Arum esculentum</name>
    <dbReference type="NCBI Taxonomy" id="4460"/>
    <lineage>
        <taxon>Eukaryota</taxon>
        <taxon>Viridiplantae</taxon>
        <taxon>Streptophyta</taxon>
        <taxon>Embryophyta</taxon>
        <taxon>Tracheophyta</taxon>
        <taxon>Spermatophyta</taxon>
        <taxon>Magnoliopsida</taxon>
        <taxon>Liliopsida</taxon>
        <taxon>Araceae</taxon>
        <taxon>Aroideae</taxon>
        <taxon>Colocasieae</taxon>
        <taxon>Colocasia</taxon>
    </lineage>
</organism>
<evidence type="ECO:0000313" key="2">
    <source>
        <dbReference type="Proteomes" id="UP000652761"/>
    </source>
</evidence>
<dbReference type="AlphaFoldDB" id="A0A843TQH4"/>
<proteinExistence type="predicted"/>
<dbReference type="Proteomes" id="UP000652761">
    <property type="component" value="Unassembled WGS sequence"/>
</dbReference>
<protein>
    <submittedName>
        <fullName evidence="1">Uncharacterized protein</fullName>
    </submittedName>
</protein>
<gene>
    <name evidence="1" type="ORF">Taro_006195</name>
</gene>
<evidence type="ECO:0000313" key="1">
    <source>
        <dbReference type="EMBL" id="MQL73868.1"/>
    </source>
</evidence>
<keyword evidence="2" id="KW-1185">Reference proteome</keyword>
<dbReference type="EMBL" id="NMUH01000181">
    <property type="protein sequence ID" value="MQL73868.1"/>
    <property type="molecule type" value="Genomic_DNA"/>
</dbReference>
<comment type="caution">
    <text evidence="1">The sequence shown here is derived from an EMBL/GenBank/DDBJ whole genome shotgun (WGS) entry which is preliminary data.</text>
</comment>